<accession>A0A5J4TKJ2</accession>
<evidence type="ECO:0000313" key="2">
    <source>
        <dbReference type="Proteomes" id="UP000324800"/>
    </source>
</evidence>
<dbReference type="Proteomes" id="UP000324800">
    <property type="component" value="Unassembled WGS sequence"/>
</dbReference>
<dbReference type="EMBL" id="SNRW01029878">
    <property type="protein sequence ID" value="KAA6358422.1"/>
    <property type="molecule type" value="Genomic_DNA"/>
</dbReference>
<gene>
    <name evidence="1" type="ORF">EZS28_046051</name>
</gene>
<sequence length="148" mass="17177">MLIFFSTWITPHFTSMDIDIGMFLEDIKNRGAKAKKGKDGSKNKKLNELSPQFINKLLNSEPNLFSFTVPQSLDIFFNGPNANKLYLRLKDLRRLVFRAKRGRISNLLQSTHCISQFSIMDPTKLLEIVIYIYCVQTFSIGHHYFINL</sequence>
<comment type="caution">
    <text evidence="1">The sequence shown here is derived from an EMBL/GenBank/DDBJ whole genome shotgun (WGS) entry which is preliminary data.</text>
</comment>
<protein>
    <submittedName>
        <fullName evidence="1">Uncharacterized protein</fullName>
    </submittedName>
</protein>
<organism evidence="1 2">
    <name type="scientific">Streblomastix strix</name>
    <dbReference type="NCBI Taxonomy" id="222440"/>
    <lineage>
        <taxon>Eukaryota</taxon>
        <taxon>Metamonada</taxon>
        <taxon>Preaxostyla</taxon>
        <taxon>Oxymonadida</taxon>
        <taxon>Streblomastigidae</taxon>
        <taxon>Streblomastix</taxon>
    </lineage>
</organism>
<name>A0A5J4TKJ2_9EUKA</name>
<dbReference type="AlphaFoldDB" id="A0A5J4TKJ2"/>
<evidence type="ECO:0000313" key="1">
    <source>
        <dbReference type="EMBL" id="KAA6358422.1"/>
    </source>
</evidence>
<feature type="non-terminal residue" evidence="1">
    <location>
        <position position="148"/>
    </location>
</feature>
<reference evidence="1 2" key="1">
    <citation type="submission" date="2019-03" db="EMBL/GenBank/DDBJ databases">
        <title>Single cell metagenomics reveals metabolic interactions within the superorganism composed of flagellate Streblomastix strix and complex community of Bacteroidetes bacteria on its surface.</title>
        <authorList>
            <person name="Treitli S.C."/>
            <person name="Kolisko M."/>
            <person name="Husnik F."/>
            <person name="Keeling P."/>
            <person name="Hampl V."/>
        </authorList>
    </citation>
    <scope>NUCLEOTIDE SEQUENCE [LARGE SCALE GENOMIC DNA]</scope>
    <source>
        <strain evidence="1">ST1C</strain>
    </source>
</reference>
<proteinExistence type="predicted"/>